<evidence type="ECO:0000313" key="2">
    <source>
        <dbReference type="EMBL" id="XAN07296.1"/>
    </source>
</evidence>
<dbReference type="Proteomes" id="UP001442841">
    <property type="component" value="Chromosome"/>
</dbReference>
<gene>
    <name evidence="2" type="ORF">AADG42_08310</name>
</gene>
<feature type="domain" description="4Fe-4S Wbl-type" evidence="1">
    <location>
        <begin position="22"/>
        <end position="78"/>
    </location>
</feature>
<dbReference type="InterPro" id="IPR034768">
    <property type="entry name" value="4FE4S_WBL"/>
</dbReference>
<protein>
    <submittedName>
        <fullName evidence="2">WhiB family transcriptional regulator</fullName>
    </submittedName>
</protein>
<proteinExistence type="predicted"/>
<dbReference type="EMBL" id="CP154795">
    <property type="protein sequence ID" value="XAN07296.1"/>
    <property type="molecule type" value="Genomic_DNA"/>
</dbReference>
<sequence>MSAHVALTLAVESAIDSGVRIPCRDRPEWLSDDPEQRAEAAEACKPCPVIELCAEAAHSKPRQQFGVWAAKDYTRTPRKERSK</sequence>
<dbReference type="PROSITE" id="PS51674">
    <property type="entry name" value="4FE4S_WBL"/>
    <property type="match status" value="1"/>
</dbReference>
<evidence type="ECO:0000313" key="3">
    <source>
        <dbReference type="Proteomes" id="UP001442841"/>
    </source>
</evidence>
<keyword evidence="3" id="KW-1185">Reference proteome</keyword>
<name>A0ABZ3FRQ9_9ACTN</name>
<dbReference type="RefSeq" id="WP_425308749.1">
    <property type="nucleotide sequence ID" value="NZ_CP154795.1"/>
</dbReference>
<organism evidence="2 3">
    <name type="scientific">Ammonicoccus fulvus</name>
    <dbReference type="NCBI Taxonomy" id="3138240"/>
    <lineage>
        <taxon>Bacteria</taxon>
        <taxon>Bacillati</taxon>
        <taxon>Actinomycetota</taxon>
        <taxon>Actinomycetes</taxon>
        <taxon>Propionibacteriales</taxon>
        <taxon>Propionibacteriaceae</taxon>
        <taxon>Ammonicoccus</taxon>
    </lineage>
</organism>
<accession>A0ABZ3FRQ9</accession>
<evidence type="ECO:0000259" key="1">
    <source>
        <dbReference type="PROSITE" id="PS51674"/>
    </source>
</evidence>
<dbReference type="Pfam" id="PF02467">
    <property type="entry name" value="Whib"/>
    <property type="match status" value="1"/>
</dbReference>
<reference evidence="2 3" key="1">
    <citation type="submission" date="2024-04" db="EMBL/GenBank/DDBJ databases">
        <title>Isolation of an actinomycete strain from pig manure.</title>
        <authorList>
            <person name="Gong T."/>
            <person name="Yu Z."/>
            <person name="An M."/>
            <person name="Wei C."/>
            <person name="Yang W."/>
            <person name="Liu L."/>
        </authorList>
    </citation>
    <scope>NUCLEOTIDE SEQUENCE [LARGE SCALE GENOMIC DNA]</scope>
    <source>
        <strain evidence="2 3">ZF39</strain>
    </source>
</reference>